<proteinExistence type="predicted"/>
<reference evidence="2 3" key="1">
    <citation type="submission" date="2024-01" db="EMBL/GenBank/DDBJ databases">
        <title>The genomes of 5 underutilized Papilionoideae crops provide insights into root nodulation and disease resistanc.</title>
        <authorList>
            <person name="Yuan L."/>
        </authorList>
    </citation>
    <scope>NUCLEOTIDE SEQUENCE [LARGE SCALE GENOMIC DNA]</scope>
    <source>
        <strain evidence="2">ZHUSHIDOU_FW_LH</strain>
        <tissue evidence="2">Leaf</tissue>
    </source>
</reference>
<sequence>MNQMRSKRRASATHDKNSGQCSSSAFIPVAMTNGDLEEISLGPTSLNNGDLSSSKQQRSSILESSDNFCASSYVENIHMPDQQQITKRIFVHQLEFQILIFLSPPSGKRRFSTDVHNLNGTKCPKPKQLRLHQESATQLCLSLQEEKRREAMLAMEKDFDSKLKIQGNSSSNGGGSVQRSKSFAFRAPQENYSIHDFELGRIYGVGYYSKVCLFLSTAQ</sequence>
<comment type="caution">
    <text evidence="2">The sequence shown here is derived from an EMBL/GenBank/DDBJ whole genome shotgun (WGS) entry which is preliminary data.</text>
</comment>
<dbReference type="Proteomes" id="UP001372338">
    <property type="component" value="Unassembled WGS sequence"/>
</dbReference>
<dbReference type="EMBL" id="JAYWIO010000001">
    <property type="protein sequence ID" value="KAK7291583.1"/>
    <property type="molecule type" value="Genomic_DNA"/>
</dbReference>
<accession>A0AAN9J563</accession>
<gene>
    <name evidence="2" type="ORF">RIF29_06844</name>
</gene>
<organism evidence="2 3">
    <name type="scientific">Crotalaria pallida</name>
    <name type="common">Smooth rattlebox</name>
    <name type="synonym">Crotalaria striata</name>
    <dbReference type="NCBI Taxonomy" id="3830"/>
    <lineage>
        <taxon>Eukaryota</taxon>
        <taxon>Viridiplantae</taxon>
        <taxon>Streptophyta</taxon>
        <taxon>Embryophyta</taxon>
        <taxon>Tracheophyta</taxon>
        <taxon>Spermatophyta</taxon>
        <taxon>Magnoliopsida</taxon>
        <taxon>eudicotyledons</taxon>
        <taxon>Gunneridae</taxon>
        <taxon>Pentapetalae</taxon>
        <taxon>rosids</taxon>
        <taxon>fabids</taxon>
        <taxon>Fabales</taxon>
        <taxon>Fabaceae</taxon>
        <taxon>Papilionoideae</taxon>
        <taxon>50 kb inversion clade</taxon>
        <taxon>genistoids sensu lato</taxon>
        <taxon>core genistoids</taxon>
        <taxon>Crotalarieae</taxon>
        <taxon>Crotalaria</taxon>
    </lineage>
</organism>
<evidence type="ECO:0000313" key="3">
    <source>
        <dbReference type="Proteomes" id="UP001372338"/>
    </source>
</evidence>
<name>A0AAN9J563_CROPI</name>
<feature type="region of interest" description="Disordered" evidence="1">
    <location>
        <begin position="38"/>
        <end position="57"/>
    </location>
</feature>
<keyword evidence="3" id="KW-1185">Reference proteome</keyword>
<dbReference type="AlphaFoldDB" id="A0AAN9J563"/>
<evidence type="ECO:0000313" key="2">
    <source>
        <dbReference type="EMBL" id="KAK7291583.1"/>
    </source>
</evidence>
<protein>
    <submittedName>
        <fullName evidence="2">Uncharacterized protein</fullName>
    </submittedName>
</protein>
<feature type="region of interest" description="Disordered" evidence="1">
    <location>
        <begin position="1"/>
        <end position="23"/>
    </location>
</feature>
<feature type="compositionally biased region" description="Basic residues" evidence="1">
    <location>
        <begin position="1"/>
        <end position="11"/>
    </location>
</feature>
<feature type="compositionally biased region" description="Polar residues" evidence="1">
    <location>
        <begin position="42"/>
        <end position="57"/>
    </location>
</feature>
<evidence type="ECO:0000256" key="1">
    <source>
        <dbReference type="SAM" id="MobiDB-lite"/>
    </source>
</evidence>